<feature type="non-terminal residue" evidence="5">
    <location>
        <position position="1"/>
    </location>
</feature>
<dbReference type="Gene3D" id="3.40.50.150">
    <property type="entry name" value="Vaccinia Virus protein VP39"/>
    <property type="match status" value="1"/>
</dbReference>
<dbReference type="GO" id="GO:0003677">
    <property type="term" value="F:DNA binding"/>
    <property type="evidence" value="ECO:0007669"/>
    <property type="project" value="TreeGrafter"/>
</dbReference>
<comment type="caution">
    <text evidence="5">The sequence shown here is derived from an EMBL/GenBank/DDBJ whole genome shotgun (WGS) entry which is preliminary data.</text>
</comment>
<dbReference type="EMBL" id="LAZR01017717">
    <property type="protein sequence ID" value="KKL99261.1"/>
    <property type="molecule type" value="Genomic_DNA"/>
</dbReference>
<dbReference type="SUPFAM" id="SSF53335">
    <property type="entry name" value="S-adenosyl-L-methionine-dependent methyltransferases"/>
    <property type="match status" value="1"/>
</dbReference>
<gene>
    <name evidence="5" type="ORF">LCGC14_1816170</name>
</gene>
<dbReference type="InterPro" id="IPR031303">
    <property type="entry name" value="C5_meth_CS"/>
</dbReference>
<dbReference type="Gene3D" id="3.90.120.10">
    <property type="entry name" value="DNA Methylase, subunit A, domain 2"/>
    <property type="match status" value="1"/>
</dbReference>
<dbReference type="PANTHER" id="PTHR10629">
    <property type="entry name" value="CYTOSINE-SPECIFIC METHYLTRANSFERASE"/>
    <property type="match status" value="1"/>
</dbReference>
<keyword evidence="2" id="KW-0489">Methyltransferase</keyword>
<protein>
    <recommendedName>
        <fullName evidence="1">DNA (cytosine-5-)-methyltransferase</fullName>
        <ecNumber evidence="1">2.1.1.37</ecNumber>
    </recommendedName>
</protein>
<organism evidence="5">
    <name type="scientific">marine sediment metagenome</name>
    <dbReference type="NCBI Taxonomy" id="412755"/>
    <lineage>
        <taxon>unclassified sequences</taxon>
        <taxon>metagenomes</taxon>
        <taxon>ecological metagenomes</taxon>
    </lineage>
</organism>
<evidence type="ECO:0000256" key="3">
    <source>
        <dbReference type="ARBA" id="ARBA00022679"/>
    </source>
</evidence>
<accession>A0A0F9H8G6</accession>
<evidence type="ECO:0000256" key="1">
    <source>
        <dbReference type="ARBA" id="ARBA00011975"/>
    </source>
</evidence>
<proteinExistence type="predicted"/>
<dbReference type="NCBIfam" id="TIGR00675">
    <property type="entry name" value="dcm"/>
    <property type="match status" value="1"/>
</dbReference>
<dbReference type="GO" id="GO:0032259">
    <property type="term" value="P:methylation"/>
    <property type="evidence" value="ECO:0007669"/>
    <property type="project" value="UniProtKB-KW"/>
</dbReference>
<dbReference type="PANTHER" id="PTHR10629:SF52">
    <property type="entry name" value="DNA (CYTOSINE-5)-METHYLTRANSFERASE 1"/>
    <property type="match status" value="1"/>
</dbReference>
<dbReference type="PROSITE" id="PS00095">
    <property type="entry name" value="C5_MTASE_2"/>
    <property type="match status" value="1"/>
</dbReference>
<dbReference type="AlphaFoldDB" id="A0A0F9H8G6"/>
<name>A0A0F9H8G6_9ZZZZ</name>
<dbReference type="GO" id="GO:0003886">
    <property type="term" value="F:DNA (cytosine-5-)-methyltransferase activity"/>
    <property type="evidence" value="ECO:0007669"/>
    <property type="project" value="UniProtKB-EC"/>
</dbReference>
<dbReference type="InterPro" id="IPR029063">
    <property type="entry name" value="SAM-dependent_MTases_sf"/>
</dbReference>
<dbReference type="InterPro" id="IPR050390">
    <property type="entry name" value="C5-Methyltransferase"/>
</dbReference>
<dbReference type="Pfam" id="PF00145">
    <property type="entry name" value="DNA_methylase"/>
    <property type="match status" value="1"/>
</dbReference>
<reference evidence="5" key="1">
    <citation type="journal article" date="2015" name="Nature">
        <title>Complex archaea that bridge the gap between prokaryotes and eukaryotes.</title>
        <authorList>
            <person name="Spang A."/>
            <person name="Saw J.H."/>
            <person name="Jorgensen S.L."/>
            <person name="Zaremba-Niedzwiedzka K."/>
            <person name="Martijn J."/>
            <person name="Lind A.E."/>
            <person name="van Eijk R."/>
            <person name="Schleper C."/>
            <person name="Guy L."/>
            <person name="Ettema T.J."/>
        </authorList>
    </citation>
    <scope>NUCLEOTIDE SEQUENCE</scope>
</reference>
<dbReference type="GO" id="GO:0005634">
    <property type="term" value="C:nucleus"/>
    <property type="evidence" value="ECO:0007669"/>
    <property type="project" value="TreeGrafter"/>
</dbReference>
<dbReference type="EC" id="2.1.1.37" evidence="1"/>
<dbReference type="GO" id="GO:0044027">
    <property type="term" value="P:negative regulation of gene expression via chromosomal CpG island methylation"/>
    <property type="evidence" value="ECO:0007669"/>
    <property type="project" value="TreeGrafter"/>
</dbReference>
<evidence type="ECO:0000256" key="4">
    <source>
        <dbReference type="ARBA" id="ARBA00022691"/>
    </source>
</evidence>
<dbReference type="PRINTS" id="PR00105">
    <property type="entry name" value="C5METTRFRASE"/>
</dbReference>
<evidence type="ECO:0000256" key="2">
    <source>
        <dbReference type="ARBA" id="ARBA00022603"/>
    </source>
</evidence>
<keyword evidence="4" id="KW-0949">S-adenosyl-L-methionine</keyword>
<sequence>MAGKRLGFEDTRGTLIYDVIRILKEKRPKAFLLENVRGLLSHEDGNTFYVIRKLLGDSYNGLRGFFKNPDSLGYNVFYKVLNSADFGLAQNRRRIFIVGFRPDVFGWKDFKFPKGHDKSKVIGDILEDNINNKYFITENEIEKLENHKKKQFQKGNSFSYSVKKVNEKCGSILATYGKGVSDAQLVSIDNKYFLTKQEEEKYKKWDINNTCQYRELASKDKTHTLLTSYSKGAQGAFYFREGKNPVRIFTPRECARLQGYSESFKIHKDDRQAYRQFGNAVSPPVVSAIVKEIKKIIC</sequence>
<dbReference type="PROSITE" id="PS51679">
    <property type="entry name" value="SAM_MT_C5"/>
    <property type="match status" value="1"/>
</dbReference>
<keyword evidence="3" id="KW-0808">Transferase</keyword>
<dbReference type="InterPro" id="IPR001525">
    <property type="entry name" value="C5_MeTfrase"/>
</dbReference>
<evidence type="ECO:0000313" key="5">
    <source>
        <dbReference type="EMBL" id="KKL99261.1"/>
    </source>
</evidence>